<dbReference type="Pfam" id="PF13565">
    <property type="entry name" value="HTH_32"/>
    <property type="match status" value="1"/>
</dbReference>
<proteinExistence type="predicted"/>
<reference evidence="1" key="1">
    <citation type="submission" date="2022-08" db="EMBL/GenBank/DDBJ databases">
        <title>Genomic Encyclopedia of Type Strains, Phase V (KMG-V): Genome sequencing to study the core and pangenomes of soil and plant-associated prokaryotes.</title>
        <authorList>
            <person name="Whitman W."/>
        </authorList>
    </citation>
    <scope>NUCLEOTIDE SEQUENCE</scope>
    <source>
        <strain evidence="1">SP3012</strain>
    </source>
</reference>
<dbReference type="AlphaFoldDB" id="A0A9X2ULH2"/>
<accession>A0A9X2ULH2</accession>
<comment type="caution">
    <text evidence="1">The sequence shown here is derived from an EMBL/GenBank/DDBJ whole genome shotgun (WGS) entry which is preliminary data.</text>
</comment>
<evidence type="ECO:0000313" key="2">
    <source>
        <dbReference type="Proteomes" id="UP001155040"/>
    </source>
</evidence>
<protein>
    <submittedName>
        <fullName evidence="1">Transposase</fullName>
    </submittedName>
</protein>
<gene>
    <name evidence="1" type="ORF">GGQ01_002083</name>
</gene>
<dbReference type="InterPro" id="IPR009057">
    <property type="entry name" value="Homeodomain-like_sf"/>
</dbReference>
<dbReference type="SUPFAM" id="SSF46689">
    <property type="entry name" value="Homeodomain-like"/>
    <property type="match status" value="1"/>
</dbReference>
<evidence type="ECO:0000313" key="1">
    <source>
        <dbReference type="EMBL" id="MCS4037011.1"/>
    </source>
</evidence>
<name>A0A9X2ULH2_9BACT</name>
<dbReference type="EMBL" id="JANUBF010000012">
    <property type="protein sequence ID" value="MCS4037011.1"/>
    <property type="molecule type" value="Genomic_DNA"/>
</dbReference>
<sequence>MDAWVYDVYESVTARTLRRWAQQFREEGLQGLIDKHGRRSERSYDSYFGAGSELRKVALHYLADHPDCTSTELLDELAQHVDDDALPTRRTVQRFLRKMGG</sequence>
<dbReference type="RefSeq" id="WP_258005128.1">
    <property type="nucleotide sequence ID" value="NZ_JACIFG010000004.1"/>
</dbReference>
<dbReference type="Proteomes" id="UP001155040">
    <property type="component" value="Unassembled WGS sequence"/>
</dbReference>
<organism evidence="1 2">
    <name type="scientific">Salinibacter ruber</name>
    <dbReference type="NCBI Taxonomy" id="146919"/>
    <lineage>
        <taxon>Bacteria</taxon>
        <taxon>Pseudomonadati</taxon>
        <taxon>Rhodothermota</taxon>
        <taxon>Rhodothermia</taxon>
        <taxon>Rhodothermales</taxon>
        <taxon>Salinibacteraceae</taxon>
        <taxon>Salinibacter</taxon>
    </lineage>
</organism>